<proteinExistence type="predicted"/>
<name>A0ABX8CH82_9NOCA</name>
<accession>A0ABX8CH82</accession>
<dbReference type="SUPFAM" id="SSF55486">
    <property type="entry name" value="Metalloproteases ('zincins'), catalytic domain"/>
    <property type="match status" value="1"/>
</dbReference>
<dbReference type="InterPro" id="IPR024079">
    <property type="entry name" value="MetalloPept_cat_dom_sf"/>
</dbReference>
<organism evidence="2 3">
    <name type="scientific">Nocardia tengchongensis</name>
    <dbReference type="NCBI Taxonomy" id="2055889"/>
    <lineage>
        <taxon>Bacteria</taxon>
        <taxon>Bacillati</taxon>
        <taxon>Actinomycetota</taxon>
        <taxon>Actinomycetes</taxon>
        <taxon>Mycobacteriales</taxon>
        <taxon>Nocardiaceae</taxon>
        <taxon>Nocardia</taxon>
    </lineage>
</organism>
<dbReference type="RefSeq" id="WP_213555355.1">
    <property type="nucleotide sequence ID" value="NZ_JBHZDI010000075.1"/>
</dbReference>
<evidence type="ECO:0000259" key="1">
    <source>
        <dbReference type="SMART" id="SM00235"/>
    </source>
</evidence>
<sequence length="276" mass="30211">MSSPATIKVCTPKSLPGTDLFAAAKTAVEINPANRPYVRPVTALLPAGTVTKEFISAMTTKYWKSGGVHLAVHFLDTDAADLKARIISHMNAWSPGANIKFSESRSNDAEVRIARTPGDGYWSYLGTDILHIAADQPTMNLDSFSMDTDESEYKRVVRHETGHTLGFPHEHLRREVVENIDPKKAIRYFLEADGWSAATTKAQVLTPLEDSSLIATPTDTVSIMCYQLPGSIMRDGRPVPGGLDIDDQDRKFAQTLYPAKLVTTTHPVAKVAAHAH</sequence>
<dbReference type="SMART" id="SM00235">
    <property type="entry name" value="ZnMc"/>
    <property type="match status" value="1"/>
</dbReference>
<protein>
    <submittedName>
        <fullName evidence="2">Peptidase M12</fullName>
    </submittedName>
</protein>
<dbReference type="Proteomes" id="UP000683310">
    <property type="component" value="Chromosome"/>
</dbReference>
<evidence type="ECO:0000313" key="3">
    <source>
        <dbReference type="Proteomes" id="UP000683310"/>
    </source>
</evidence>
<dbReference type="EMBL" id="CP074371">
    <property type="protein sequence ID" value="QVI19322.1"/>
    <property type="molecule type" value="Genomic_DNA"/>
</dbReference>
<dbReference type="InterPro" id="IPR006026">
    <property type="entry name" value="Peptidase_Metallo"/>
</dbReference>
<dbReference type="CDD" id="cd04327">
    <property type="entry name" value="ZnMc_MMP_like_3"/>
    <property type="match status" value="1"/>
</dbReference>
<evidence type="ECO:0000313" key="2">
    <source>
        <dbReference type="EMBL" id="QVI19322.1"/>
    </source>
</evidence>
<dbReference type="InterPro" id="IPR001506">
    <property type="entry name" value="Peptidase_M12A"/>
</dbReference>
<dbReference type="Gene3D" id="3.40.390.10">
    <property type="entry name" value="Collagenase (Catalytic Domain)"/>
    <property type="match status" value="1"/>
</dbReference>
<dbReference type="Pfam" id="PF01400">
    <property type="entry name" value="Astacin"/>
    <property type="match status" value="1"/>
</dbReference>
<keyword evidence="3" id="KW-1185">Reference proteome</keyword>
<reference evidence="2 3" key="1">
    <citation type="submission" date="2021-04" db="EMBL/GenBank/DDBJ databases">
        <title>Nocardia tengchongensis.</title>
        <authorList>
            <person name="Zhuang k."/>
            <person name="Ran Y."/>
            <person name="Li W."/>
        </authorList>
    </citation>
    <scope>NUCLEOTIDE SEQUENCE [LARGE SCALE GENOMIC DNA]</scope>
    <source>
        <strain evidence="2 3">CFH S0057</strain>
    </source>
</reference>
<gene>
    <name evidence="2" type="ORF">KHQ06_23210</name>
</gene>
<feature type="domain" description="Peptidase metallopeptidase" evidence="1">
    <location>
        <begin position="59"/>
        <end position="196"/>
    </location>
</feature>